<evidence type="ECO:0000256" key="7">
    <source>
        <dbReference type="SAM" id="MobiDB-lite"/>
    </source>
</evidence>
<feature type="domain" description="Disease resistance protein winged helix" evidence="10">
    <location>
        <begin position="456"/>
        <end position="532"/>
    </location>
</feature>
<keyword evidence="6" id="KW-0175">Coiled coil</keyword>
<sequence>MESAAQSIVSKLHYGKPLVVEELQEIRGVGDKVVHLTDELATMNAVLRMISEADEGAVDHLVGEWEKQVRELAYDAEDCADIYRLRIISRPMPGKLLPYIVKWPKHQLEKLRLRHALAAEVKALLARAGAVSERRARYIISLPKSTMFTPVSAASASASALRRADAPDQFVGIKKQADTLAERIKAIRDNDDDKKLKAFSIVGFGGLGKTTLAVELCRQLEADFQRQALVSVSQAFDGGKDMKGLLARLLLQIVKPKQEEDEEAAGKIHANELKIDEMDVEGLSTKVNELLMEKRYLVVIDDVWSLPAWEAIRMRLPENNCGSRIIVTTRIETVAKASSVSEDFVHHMEPLGPEASKELFVKRVFGFLGTCPTVLEDTMNKILKKCGGLPLAIVKIASILASYNSAESVEMWRRVSNSIGSQMENHPTLEGMRQLITLSYGYLPHHLKACMMYLSIFPEDYMIAKDRLLYRWIAEGLVAEKRGLTLFEVAEEYFNELASRNMIQQDKLRMRRNYRYGVEMVEACRVHDMMLEVMVSRSLEANFVSLVGRQYGGGLARGKVRRLSVHGSVEDEEEDSSGSSPNNNNKKKVVEQRRRTRHGGIEAMKLQHVRSLTTFQVEGLGKVLDRLDEFVLLRVLDLEDCKSLQNNHMRDVCRLYLLRFLGLKGTAISVMPNEIGDLEYLESLDVEETEITVMPSTVTKLSKLERLRAPEWFLPQGIGNMKALREVSLANLKGHDVQAAREVGELQQLQVLSINLHYEVKAEEEFLHALGSSLSKTYALRTLWLTQSSVNITHSVNFLLHVSSPPPLLRCLTMIGHINQLPDWFSSLKHLAEFSVAWAELTGDQLLDSLCQLPSLQSLTLEHQGCKDEELVVRSRHKFPVLRILNLTGYTRTYSDVVKFEQGSMTKLETLLLGFTSYRETSVVGIGNLENLKEVELSGPEGSPSLRRALRQLKEENKNRPKSNHIKVVVE</sequence>
<dbReference type="GO" id="GO:0042742">
    <property type="term" value="P:defense response to bacterium"/>
    <property type="evidence" value="ECO:0007669"/>
    <property type="project" value="UniProtKB-ARBA"/>
</dbReference>
<dbReference type="Gene3D" id="3.80.10.10">
    <property type="entry name" value="Ribonuclease Inhibitor"/>
    <property type="match status" value="1"/>
</dbReference>
<feature type="domain" description="NB-ARC" evidence="8">
    <location>
        <begin position="193"/>
        <end position="365"/>
    </location>
</feature>
<dbReference type="SUPFAM" id="SSF52058">
    <property type="entry name" value="L domain-like"/>
    <property type="match status" value="1"/>
</dbReference>
<evidence type="ECO:0000313" key="13">
    <source>
        <dbReference type="Proteomes" id="UP001497457"/>
    </source>
</evidence>
<dbReference type="GO" id="GO:0002758">
    <property type="term" value="P:innate immune response-activating signaling pathway"/>
    <property type="evidence" value="ECO:0007669"/>
    <property type="project" value="UniProtKB-ARBA"/>
</dbReference>
<dbReference type="GO" id="GO:0009626">
    <property type="term" value="P:plant-type hypersensitive response"/>
    <property type="evidence" value="ECO:0007669"/>
    <property type="project" value="UniProtKB-ARBA"/>
</dbReference>
<dbReference type="Gene3D" id="1.20.5.4130">
    <property type="match status" value="1"/>
</dbReference>
<dbReference type="AlphaFoldDB" id="A0ABC9A9N2"/>
<comment type="similarity">
    <text evidence="1">Belongs to the disease resistance NB-LRR family.</text>
</comment>
<dbReference type="InterPro" id="IPR002182">
    <property type="entry name" value="NB-ARC"/>
</dbReference>
<dbReference type="Pfam" id="PF18052">
    <property type="entry name" value="Rx_N"/>
    <property type="match status" value="1"/>
</dbReference>
<proteinExistence type="inferred from homology"/>
<evidence type="ECO:0000256" key="3">
    <source>
        <dbReference type="ARBA" id="ARBA00022737"/>
    </source>
</evidence>
<dbReference type="FunFam" id="1.10.10.10:FF:000322">
    <property type="entry name" value="Probable disease resistance protein At1g63360"/>
    <property type="match status" value="1"/>
</dbReference>
<dbReference type="CDD" id="cd14798">
    <property type="entry name" value="RX-CC_like"/>
    <property type="match status" value="1"/>
</dbReference>
<evidence type="ECO:0000256" key="6">
    <source>
        <dbReference type="ARBA" id="ARBA00023054"/>
    </source>
</evidence>
<dbReference type="GO" id="GO:0000166">
    <property type="term" value="F:nucleotide binding"/>
    <property type="evidence" value="ECO:0007669"/>
    <property type="project" value="UniProtKB-KW"/>
</dbReference>
<organism evidence="12 13">
    <name type="scientific">Urochloa decumbens</name>
    <dbReference type="NCBI Taxonomy" id="240449"/>
    <lineage>
        <taxon>Eukaryota</taxon>
        <taxon>Viridiplantae</taxon>
        <taxon>Streptophyta</taxon>
        <taxon>Embryophyta</taxon>
        <taxon>Tracheophyta</taxon>
        <taxon>Spermatophyta</taxon>
        <taxon>Magnoliopsida</taxon>
        <taxon>Liliopsida</taxon>
        <taxon>Poales</taxon>
        <taxon>Poaceae</taxon>
        <taxon>PACMAD clade</taxon>
        <taxon>Panicoideae</taxon>
        <taxon>Panicodae</taxon>
        <taxon>Paniceae</taxon>
        <taxon>Melinidinae</taxon>
        <taxon>Urochloa</taxon>
    </lineage>
</organism>
<reference evidence="12 13" key="2">
    <citation type="submission" date="2024-10" db="EMBL/GenBank/DDBJ databases">
        <authorList>
            <person name="Ryan C."/>
        </authorList>
    </citation>
    <scope>NUCLEOTIDE SEQUENCE [LARGE SCALE GENOMIC DNA]</scope>
</reference>
<accession>A0ABC9A9N2</accession>
<dbReference type="InterPro" id="IPR038005">
    <property type="entry name" value="RX-like_CC"/>
</dbReference>
<dbReference type="Pfam" id="PF00931">
    <property type="entry name" value="NB-ARC"/>
    <property type="match status" value="1"/>
</dbReference>
<evidence type="ECO:0000259" key="10">
    <source>
        <dbReference type="Pfam" id="PF23559"/>
    </source>
</evidence>
<evidence type="ECO:0000256" key="2">
    <source>
        <dbReference type="ARBA" id="ARBA00022614"/>
    </source>
</evidence>
<dbReference type="InterPro" id="IPR042197">
    <property type="entry name" value="Apaf_helical"/>
</dbReference>
<evidence type="ECO:0000259" key="9">
    <source>
        <dbReference type="Pfam" id="PF18052"/>
    </source>
</evidence>
<dbReference type="InterPro" id="IPR044974">
    <property type="entry name" value="Disease_R_plants"/>
</dbReference>
<dbReference type="PANTHER" id="PTHR23155">
    <property type="entry name" value="DISEASE RESISTANCE PROTEIN RP"/>
    <property type="match status" value="1"/>
</dbReference>
<evidence type="ECO:0000313" key="12">
    <source>
        <dbReference type="EMBL" id="CAL4975631.1"/>
    </source>
</evidence>
<keyword evidence="13" id="KW-1185">Reference proteome</keyword>
<dbReference type="InterPro" id="IPR027417">
    <property type="entry name" value="P-loop_NTPase"/>
</dbReference>
<name>A0ABC9A9N2_9POAL</name>
<dbReference type="Gene3D" id="3.40.50.300">
    <property type="entry name" value="P-loop containing nucleotide triphosphate hydrolases"/>
    <property type="match status" value="1"/>
</dbReference>
<feature type="region of interest" description="Disordered" evidence="7">
    <location>
        <begin position="567"/>
        <end position="594"/>
    </location>
</feature>
<dbReference type="InterPro" id="IPR058922">
    <property type="entry name" value="WHD_DRP"/>
</dbReference>
<gene>
    <name evidence="12" type="ORF">URODEC1_LOCUS53259</name>
</gene>
<dbReference type="PANTHER" id="PTHR23155:SF1005">
    <property type="entry name" value="OS07G0197300 PROTEIN"/>
    <property type="match status" value="1"/>
</dbReference>
<protein>
    <submittedName>
        <fullName evidence="12">Uncharacterized protein</fullName>
    </submittedName>
</protein>
<dbReference type="EMBL" id="OZ075130">
    <property type="protein sequence ID" value="CAL4975631.1"/>
    <property type="molecule type" value="Genomic_DNA"/>
</dbReference>
<evidence type="ECO:0000259" key="11">
    <source>
        <dbReference type="Pfam" id="PF23598"/>
    </source>
</evidence>
<reference evidence="13" key="1">
    <citation type="submission" date="2024-06" db="EMBL/GenBank/DDBJ databases">
        <authorList>
            <person name="Ryan C."/>
        </authorList>
    </citation>
    <scope>NUCLEOTIDE SEQUENCE [LARGE SCALE GENOMIC DNA]</scope>
</reference>
<evidence type="ECO:0000256" key="5">
    <source>
        <dbReference type="ARBA" id="ARBA00022821"/>
    </source>
</evidence>
<feature type="domain" description="Disease resistance N-terminal" evidence="9">
    <location>
        <begin position="17"/>
        <end position="91"/>
    </location>
</feature>
<dbReference type="InterPro" id="IPR055414">
    <property type="entry name" value="LRR_R13L4/SHOC2-like"/>
</dbReference>
<dbReference type="PRINTS" id="PR00364">
    <property type="entry name" value="DISEASERSIST"/>
</dbReference>
<dbReference type="Pfam" id="PF23598">
    <property type="entry name" value="LRR_14"/>
    <property type="match status" value="1"/>
</dbReference>
<dbReference type="Gene3D" id="1.10.10.10">
    <property type="entry name" value="Winged helix-like DNA-binding domain superfamily/Winged helix DNA-binding domain"/>
    <property type="match status" value="1"/>
</dbReference>
<evidence type="ECO:0000256" key="4">
    <source>
        <dbReference type="ARBA" id="ARBA00022741"/>
    </source>
</evidence>
<dbReference type="SUPFAM" id="SSF52540">
    <property type="entry name" value="P-loop containing nucleoside triphosphate hydrolases"/>
    <property type="match status" value="1"/>
</dbReference>
<dbReference type="InterPro" id="IPR032675">
    <property type="entry name" value="LRR_dom_sf"/>
</dbReference>
<keyword evidence="2" id="KW-0433">Leucine-rich repeat</keyword>
<keyword evidence="4" id="KW-0547">Nucleotide-binding</keyword>
<evidence type="ECO:0000256" key="1">
    <source>
        <dbReference type="ARBA" id="ARBA00008894"/>
    </source>
</evidence>
<dbReference type="InterPro" id="IPR036388">
    <property type="entry name" value="WH-like_DNA-bd_sf"/>
</dbReference>
<dbReference type="Pfam" id="PF23559">
    <property type="entry name" value="WHD_DRP"/>
    <property type="match status" value="1"/>
</dbReference>
<dbReference type="InterPro" id="IPR041118">
    <property type="entry name" value="Rx_N"/>
</dbReference>
<keyword evidence="3" id="KW-0677">Repeat</keyword>
<evidence type="ECO:0000259" key="8">
    <source>
        <dbReference type="Pfam" id="PF00931"/>
    </source>
</evidence>
<feature type="domain" description="Disease resistance R13L4/SHOC-2-like LRR" evidence="11">
    <location>
        <begin position="608"/>
        <end position="961"/>
    </location>
</feature>
<dbReference type="Gene3D" id="1.10.8.430">
    <property type="entry name" value="Helical domain of apoptotic protease-activating factors"/>
    <property type="match status" value="1"/>
</dbReference>
<dbReference type="Proteomes" id="UP001497457">
    <property type="component" value="Chromosome 20rd"/>
</dbReference>
<keyword evidence="5" id="KW-0611">Plant defense</keyword>